<protein>
    <submittedName>
        <fullName evidence="1">Uncharacterized protein</fullName>
    </submittedName>
</protein>
<gene>
    <name evidence="1" type="ORF">SDC9_143884</name>
</gene>
<evidence type="ECO:0000313" key="1">
    <source>
        <dbReference type="EMBL" id="MPM96719.1"/>
    </source>
</evidence>
<organism evidence="1">
    <name type="scientific">bioreactor metagenome</name>
    <dbReference type="NCBI Taxonomy" id="1076179"/>
    <lineage>
        <taxon>unclassified sequences</taxon>
        <taxon>metagenomes</taxon>
        <taxon>ecological metagenomes</taxon>
    </lineage>
</organism>
<reference evidence="1" key="1">
    <citation type="submission" date="2019-08" db="EMBL/GenBank/DDBJ databases">
        <authorList>
            <person name="Kucharzyk K."/>
            <person name="Murdoch R.W."/>
            <person name="Higgins S."/>
            <person name="Loffler F."/>
        </authorList>
    </citation>
    <scope>NUCLEOTIDE SEQUENCE</scope>
</reference>
<name>A0A645E5A5_9ZZZZ</name>
<sequence length="56" mass="6513">MILYRTKQQTIKAKLNNQQLLEKLRGDLVLCQKLLLIFTEKENQALKMKALLAQKG</sequence>
<dbReference type="AlphaFoldDB" id="A0A645E5A5"/>
<dbReference type="EMBL" id="VSSQ01043070">
    <property type="protein sequence ID" value="MPM96719.1"/>
    <property type="molecule type" value="Genomic_DNA"/>
</dbReference>
<comment type="caution">
    <text evidence="1">The sequence shown here is derived from an EMBL/GenBank/DDBJ whole genome shotgun (WGS) entry which is preliminary data.</text>
</comment>
<proteinExistence type="predicted"/>
<accession>A0A645E5A5</accession>